<dbReference type="AlphaFoldDB" id="A0A9D4FFG5"/>
<proteinExistence type="predicted"/>
<reference evidence="1" key="2">
    <citation type="submission" date="2020-11" db="EMBL/GenBank/DDBJ databases">
        <authorList>
            <person name="McCartney M.A."/>
            <person name="Auch B."/>
            <person name="Kono T."/>
            <person name="Mallez S."/>
            <person name="Becker A."/>
            <person name="Gohl D.M."/>
            <person name="Silverstein K.A.T."/>
            <person name="Koren S."/>
            <person name="Bechman K.B."/>
            <person name="Herman A."/>
            <person name="Abrahante J.E."/>
            <person name="Garbe J."/>
        </authorList>
    </citation>
    <scope>NUCLEOTIDE SEQUENCE</scope>
    <source>
        <strain evidence="1">Duluth1</strain>
        <tissue evidence="1">Whole animal</tissue>
    </source>
</reference>
<keyword evidence="2" id="KW-1185">Reference proteome</keyword>
<accession>A0A9D4FFG5</accession>
<organism evidence="1 2">
    <name type="scientific">Dreissena polymorpha</name>
    <name type="common">Zebra mussel</name>
    <name type="synonym">Mytilus polymorpha</name>
    <dbReference type="NCBI Taxonomy" id="45954"/>
    <lineage>
        <taxon>Eukaryota</taxon>
        <taxon>Metazoa</taxon>
        <taxon>Spiralia</taxon>
        <taxon>Lophotrochozoa</taxon>
        <taxon>Mollusca</taxon>
        <taxon>Bivalvia</taxon>
        <taxon>Autobranchia</taxon>
        <taxon>Heteroconchia</taxon>
        <taxon>Euheterodonta</taxon>
        <taxon>Imparidentia</taxon>
        <taxon>Neoheterodontei</taxon>
        <taxon>Myida</taxon>
        <taxon>Dreissenoidea</taxon>
        <taxon>Dreissenidae</taxon>
        <taxon>Dreissena</taxon>
    </lineage>
</organism>
<protein>
    <submittedName>
        <fullName evidence="1">Uncharacterized protein</fullName>
    </submittedName>
</protein>
<comment type="caution">
    <text evidence="1">The sequence shown here is derived from an EMBL/GenBank/DDBJ whole genome shotgun (WGS) entry which is preliminary data.</text>
</comment>
<evidence type="ECO:0000313" key="2">
    <source>
        <dbReference type="Proteomes" id="UP000828390"/>
    </source>
</evidence>
<name>A0A9D4FFG5_DREPO</name>
<dbReference type="Proteomes" id="UP000828390">
    <property type="component" value="Unassembled WGS sequence"/>
</dbReference>
<gene>
    <name evidence="1" type="ORF">DPMN_150278</name>
</gene>
<evidence type="ECO:0000313" key="1">
    <source>
        <dbReference type="EMBL" id="KAH3796709.1"/>
    </source>
</evidence>
<sequence>MDFSYLLYIPSVVERCAIEECPQGAFVGKNCECFCQGPPKDPVQRCTRNPKSIDLTVENI</sequence>
<dbReference type="EMBL" id="JAIWYP010000007">
    <property type="protein sequence ID" value="KAH3796709.1"/>
    <property type="molecule type" value="Genomic_DNA"/>
</dbReference>
<reference evidence="1" key="1">
    <citation type="journal article" date="2019" name="bioRxiv">
        <title>The Genome of the Zebra Mussel, Dreissena polymorpha: A Resource for Invasive Species Research.</title>
        <authorList>
            <person name="McCartney M.A."/>
            <person name="Auch B."/>
            <person name="Kono T."/>
            <person name="Mallez S."/>
            <person name="Zhang Y."/>
            <person name="Obille A."/>
            <person name="Becker A."/>
            <person name="Abrahante J.E."/>
            <person name="Garbe J."/>
            <person name="Badalamenti J.P."/>
            <person name="Herman A."/>
            <person name="Mangelson H."/>
            <person name="Liachko I."/>
            <person name="Sullivan S."/>
            <person name="Sone E.D."/>
            <person name="Koren S."/>
            <person name="Silverstein K.A.T."/>
            <person name="Beckman K.B."/>
            <person name="Gohl D.M."/>
        </authorList>
    </citation>
    <scope>NUCLEOTIDE SEQUENCE</scope>
    <source>
        <strain evidence="1">Duluth1</strain>
        <tissue evidence="1">Whole animal</tissue>
    </source>
</reference>